<dbReference type="GO" id="GO:0008253">
    <property type="term" value="F:5'-nucleotidase activity"/>
    <property type="evidence" value="ECO:0007669"/>
    <property type="project" value="UniProtKB-EC"/>
</dbReference>
<evidence type="ECO:0000313" key="9">
    <source>
        <dbReference type="EMBL" id="MBO8423497.1"/>
    </source>
</evidence>
<dbReference type="EC" id="3.1.3.5" evidence="3"/>
<proteinExistence type="inferred from homology"/>
<dbReference type="EMBL" id="JADINF010000013">
    <property type="protein sequence ID" value="MBO8423497.1"/>
    <property type="molecule type" value="Genomic_DNA"/>
</dbReference>
<reference evidence="9" key="1">
    <citation type="submission" date="2020-10" db="EMBL/GenBank/DDBJ databases">
        <authorList>
            <person name="Gilroy R."/>
        </authorList>
    </citation>
    <scope>NUCLEOTIDE SEQUENCE</scope>
    <source>
        <strain evidence="9">517</strain>
    </source>
</reference>
<evidence type="ECO:0000313" key="10">
    <source>
        <dbReference type="Proteomes" id="UP000727857"/>
    </source>
</evidence>
<evidence type="ECO:0000256" key="1">
    <source>
        <dbReference type="ARBA" id="ARBA00000815"/>
    </source>
</evidence>
<evidence type="ECO:0000256" key="5">
    <source>
        <dbReference type="ARBA" id="ARBA00022723"/>
    </source>
</evidence>
<dbReference type="PANTHER" id="PTHR30457:SF12">
    <property type="entry name" value="5'_3'-NUCLEOTIDASE SURE"/>
    <property type="match status" value="1"/>
</dbReference>
<evidence type="ECO:0000256" key="6">
    <source>
        <dbReference type="ARBA" id="ARBA00022741"/>
    </source>
</evidence>
<evidence type="ECO:0000256" key="2">
    <source>
        <dbReference type="ARBA" id="ARBA00011062"/>
    </source>
</evidence>
<dbReference type="GO" id="GO:0008254">
    <property type="term" value="F:3'-nucleotidase activity"/>
    <property type="evidence" value="ECO:0007669"/>
    <property type="project" value="TreeGrafter"/>
</dbReference>
<dbReference type="Pfam" id="PF01975">
    <property type="entry name" value="SurE"/>
    <property type="match status" value="1"/>
</dbReference>
<name>A0A940DG78_9FIRM</name>
<dbReference type="SUPFAM" id="SSF64167">
    <property type="entry name" value="SurE-like"/>
    <property type="match status" value="1"/>
</dbReference>
<dbReference type="InterPro" id="IPR030048">
    <property type="entry name" value="SurE"/>
</dbReference>
<keyword evidence="4" id="KW-0963">Cytoplasm</keyword>
<dbReference type="GO" id="GO:0046872">
    <property type="term" value="F:metal ion binding"/>
    <property type="evidence" value="ECO:0007669"/>
    <property type="project" value="UniProtKB-KW"/>
</dbReference>
<evidence type="ECO:0000256" key="4">
    <source>
        <dbReference type="ARBA" id="ARBA00022490"/>
    </source>
</evidence>
<reference evidence="9" key="2">
    <citation type="journal article" date="2021" name="PeerJ">
        <title>Extensive microbial diversity within the chicken gut microbiome revealed by metagenomics and culture.</title>
        <authorList>
            <person name="Gilroy R."/>
            <person name="Ravi A."/>
            <person name="Getino M."/>
            <person name="Pursley I."/>
            <person name="Horton D.L."/>
            <person name="Alikhan N.F."/>
            <person name="Baker D."/>
            <person name="Gharbi K."/>
            <person name="Hall N."/>
            <person name="Watson M."/>
            <person name="Adriaenssens E.M."/>
            <person name="Foster-Nyarko E."/>
            <person name="Jarju S."/>
            <person name="Secka A."/>
            <person name="Antonio M."/>
            <person name="Oren A."/>
            <person name="Chaudhuri R.R."/>
            <person name="La Ragione R."/>
            <person name="Hildebrand F."/>
            <person name="Pallen M.J."/>
        </authorList>
    </citation>
    <scope>NUCLEOTIDE SEQUENCE</scope>
    <source>
        <strain evidence="9">517</strain>
    </source>
</reference>
<dbReference type="NCBIfam" id="TIGR00087">
    <property type="entry name" value="surE"/>
    <property type="match status" value="1"/>
</dbReference>
<evidence type="ECO:0000256" key="7">
    <source>
        <dbReference type="ARBA" id="ARBA00022801"/>
    </source>
</evidence>
<sequence length="252" mass="27502">MKILIVNDDGYSSEGIVKLATALCAKHDVTVIAPVRCMSGMAHAMTFGKPIHLKEITGKYPYKCFSLTGTPADCVKLGVELMSSDPPQMVISGVNTEPNIGTTVVYSGTAGAAMEANLLGIKYAFAVSGNPDSHADFDYIVRYFIEHLEYYMHLSSKDYALNININNERVGNSEHKITTIGNRLFSDIYLVGTPDEKGVPYTLVGNPIHIANADDCDVIWYGKGYATVTPLTSNHTLHTAMTKLKAKAKRYL</sequence>
<dbReference type="InterPro" id="IPR002828">
    <property type="entry name" value="SurE-like_Pase/nucleotidase"/>
</dbReference>
<dbReference type="AlphaFoldDB" id="A0A940DG78"/>
<evidence type="ECO:0000259" key="8">
    <source>
        <dbReference type="Pfam" id="PF01975"/>
    </source>
</evidence>
<comment type="caution">
    <text evidence="9">The sequence shown here is derived from an EMBL/GenBank/DDBJ whole genome shotgun (WGS) entry which is preliminary data.</text>
</comment>
<dbReference type="InterPro" id="IPR036523">
    <property type="entry name" value="SurE-like_sf"/>
</dbReference>
<dbReference type="GO" id="GO:0000166">
    <property type="term" value="F:nucleotide binding"/>
    <property type="evidence" value="ECO:0007669"/>
    <property type="project" value="UniProtKB-KW"/>
</dbReference>
<comment type="catalytic activity">
    <reaction evidence="1">
        <text>a ribonucleoside 5'-phosphate + H2O = a ribonucleoside + phosphate</text>
        <dbReference type="Rhea" id="RHEA:12484"/>
        <dbReference type="ChEBI" id="CHEBI:15377"/>
        <dbReference type="ChEBI" id="CHEBI:18254"/>
        <dbReference type="ChEBI" id="CHEBI:43474"/>
        <dbReference type="ChEBI" id="CHEBI:58043"/>
        <dbReference type="EC" id="3.1.3.5"/>
    </reaction>
</comment>
<protein>
    <recommendedName>
        <fullName evidence="3">5'-nucleotidase</fullName>
        <ecNumber evidence="3">3.1.3.5</ecNumber>
    </recommendedName>
</protein>
<dbReference type="GO" id="GO:0004309">
    <property type="term" value="F:exopolyphosphatase activity"/>
    <property type="evidence" value="ECO:0007669"/>
    <property type="project" value="TreeGrafter"/>
</dbReference>
<keyword evidence="7 9" id="KW-0378">Hydrolase</keyword>
<dbReference type="PANTHER" id="PTHR30457">
    <property type="entry name" value="5'-NUCLEOTIDASE SURE"/>
    <property type="match status" value="1"/>
</dbReference>
<dbReference type="Proteomes" id="UP000727857">
    <property type="component" value="Unassembled WGS sequence"/>
</dbReference>
<evidence type="ECO:0000256" key="3">
    <source>
        <dbReference type="ARBA" id="ARBA00012643"/>
    </source>
</evidence>
<accession>A0A940DG78</accession>
<keyword evidence="6" id="KW-0547">Nucleotide-binding</keyword>
<feature type="domain" description="Survival protein SurE-like phosphatase/nucleotidase" evidence="8">
    <location>
        <begin position="3"/>
        <end position="185"/>
    </location>
</feature>
<comment type="similarity">
    <text evidence="2">Belongs to the SurE nucleotidase family.</text>
</comment>
<dbReference type="Gene3D" id="3.40.1210.10">
    <property type="entry name" value="Survival protein SurE-like phosphatase/nucleotidase"/>
    <property type="match status" value="1"/>
</dbReference>
<keyword evidence="5" id="KW-0479">Metal-binding</keyword>
<gene>
    <name evidence="9" type="primary">surE</name>
    <name evidence="9" type="ORF">IAB16_00525</name>
</gene>
<organism evidence="9 10">
    <name type="scientific">Candidatus Stercoripulliclostridium pullicola</name>
    <dbReference type="NCBI Taxonomy" id="2840953"/>
    <lineage>
        <taxon>Bacteria</taxon>
        <taxon>Bacillati</taxon>
        <taxon>Bacillota</taxon>
        <taxon>Clostridia</taxon>
        <taxon>Eubacteriales</taxon>
        <taxon>Candidatus Stercoripulliclostridium</taxon>
    </lineage>
</organism>